<dbReference type="OrthoDB" id="1937206at2759"/>
<evidence type="ECO:0000256" key="1">
    <source>
        <dbReference type="SAM" id="MobiDB-lite"/>
    </source>
</evidence>
<dbReference type="GO" id="GO:0004519">
    <property type="term" value="F:endonuclease activity"/>
    <property type="evidence" value="ECO:0007669"/>
    <property type="project" value="UniProtKB-KW"/>
</dbReference>
<dbReference type="SUPFAM" id="SSF47807">
    <property type="entry name" value="5' to 3' exonuclease, C-terminal subdomain"/>
    <property type="match status" value="1"/>
</dbReference>
<organism evidence="2 3">
    <name type="scientific">Portunus trituberculatus</name>
    <name type="common">Swimming crab</name>
    <name type="synonym">Neptunus trituberculatus</name>
    <dbReference type="NCBI Taxonomy" id="210409"/>
    <lineage>
        <taxon>Eukaryota</taxon>
        <taxon>Metazoa</taxon>
        <taxon>Ecdysozoa</taxon>
        <taxon>Arthropoda</taxon>
        <taxon>Crustacea</taxon>
        <taxon>Multicrustacea</taxon>
        <taxon>Malacostraca</taxon>
        <taxon>Eumalacostraca</taxon>
        <taxon>Eucarida</taxon>
        <taxon>Decapoda</taxon>
        <taxon>Pleocyemata</taxon>
        <taxon>Brachyura</taxon>
        <taxon>Eubrachyura</taxon>
        <taxon>Portunoidea</taxon>
        <taxon>Portunidae</taxon>
        <taxon>Portuninae</taxon>
        <taxon>Portunus</taxon>
    </lineage>
</organism>
<keyword evidence="2" id="KW-0255">Endonuclease</keyword>
<evidence type="ECO:0000313" key="3">
    <source>
        <dbReference type="Proteomes" id="UP000324222"/>
    </source>
</evidence>
<feature type="compositionally biased region" description="Basic residues" evidence="1">
    <location>
        <begin position="91"/>
        <end position="106"/>
    </location>
</feature>
<keyword evidence="3" id="KW-1185">Reference proteome</keyword>
<comment type="caution">
    <text evidence="2">The sequence shown here is derived from an EMBL/GenBank/DDBJ whole genome shotgun (WGS) entry which is preliminary data.</text>
</comment>
<keyword evidence="2" id="KW-0540">Nuclease</keyword>
<accession>A0A5B7JC36</accession>
<name>A0A5B7JC36_PORTR</name>
<proteinExistence type="predicted"/>
<keyword evidence="2" id="KW-0378">Hydrolase</keyword>
<dbReference type="AlphaFoldDB" id="A0A5B7JC36"/>
<sequence>MLLLKCVCVCAYAEVEVFVLQLKWSEPQEEKLVEFMCGEKGFSEDRIRNGIKKLTKARNTTTQGRLDSFFKVLPSPTTNANKRKSEEKPGAAKKARGGKGKFGKGR</sequence>
<reference evidence="2 3" key="1">
    <citation type="submission" date="2019-05" db="EMBL/GenBank/DDBJ databases">
        <title>Another draft genome of Portunus trituberculatus and its Hox gene families provides insights of decapod evolution.</title>
        <authorList>
            <person name="Jeong J.-H."/>
            <person name="Song I."/>
            <person name="Kim S."/>
            <person name="Choi T."/>
            <person name="Kim D."/>
            <person name="Ryu S."/>
            <person name="Kim W."/>
        </authorList>
    </citation>
    <scope>NUCLEOTIDE SEQUENCE [LARGE SCALE GENOMIC DNA]</scope>
    <source>
        <tissue evidence="2">Muscle</tissue>
    </source>
</reference>
<dbReference type="EMBL" id="VSRR010098019">
    <property type="protein sequence ID" value="MPC94310.1"/>
    <property type="molecule type" value="Genomic_DNA"/>
</dbReference>
<dbReference type="Proteomes" id="UP000324222">
    <property type="component" value="Unassembled WGS sequence"/>
</dbReference>
<feature type="region of interest" description="Disordered" evidence="1">
    <location>
        <begin position="71"/>
        <end position="106"/>
    </location>
</feature>
<dbReference type="InterPro" id="IPR036279">
    <property type="entry name" value="5-3_exonuclease_C_sf"/>
</dbReference>
<protein>
    <submittedName>
        <fullName evidence="2">Flap endonuclease 1</fullName>
    </submittedName>
</protein>
<evidence type="ECO:0000313" key="2">
    <source>
        <dbReference type="EMBL" id="MPC94310.1"/>
    </source>
</evidence>
<gene>
    <name evidence="2" type="primary">FEN1_0</name>
    <name evidence="2" type="ORF">E2C01_089474</name>
</gene>